<evidence type="ECO:0000313" key="2">
    <source>
        <dbReference type="EMBL" id="CBZ52905.1"/>
    </source>
</evidence>
<feature type="region of interest" description="Disordered" evidence="1">
    <location>
        <begin position="374"/>
        <end position="472"/>
    </location>
</feature>
<dbReference type="EMBL" id="FR823389">
    <property type="protein sequence ID" value="CBZ52905.1"/>
    <property type="molecule type" value="Genomic_DNA"/>
</dbReference>
<dbReference type="eggNOG" id="ENOG502QZUX">
    <property type="taxonomic scope" value="Eukaryota"/>
</dbReference>
<reference evidence="3" key="4">
    <citation type="journal article" date="2015" name="PLoS ONE">
        <title>Comprehensive Evaluation of Toxoplasma gondii VEG and Neospora caninum LIV Genomes with Tachyzoite Stage Transcriptome and Proteome Defines Novel Transcript Features.</title>
        <authorList>
            <person name="Ramaprasad A."/>
            <person name="Mourier T."/>
            <person name="Naeem R."/>
            <person name="Malas T.B."/>
            <person name="Moussa E."/>
            <person name="Panigrahi A."/>
            <person name="Vermont S.J."/>
            <person name="Otto T.D."/>
            <person name="Wastling J."/>
            <person name="Pain A."/>
        </authorList>
    </citation>
    <scope>NUCLEOTIDE SEQUENCE</scope>
    <source>
        <strain evidence="3">Liverpool</strain>
    </source>
</reference>
<dbReference type="OMA" id="ACKRECV"/>
<feature type="compositionally biased region" description="Basic and acidic residues" evidence="1">
    <location>
        <begin position="416"/>
        <end position="436"/>
    </location>
</feature>
<dbReference type="GeneID" id="13442857"/>
<sequence length="555" mass="58723">MWWPREFDSRRRQSTGGTDAPSTEETSPSSADFCAPANPFPPQSPQERDPFSESPEQVARPTQPGLMEESHEKLCGDVFRPFRSQHHWQSSPCFGSFALSSDLSPLYRLRNGPASPRTPSLTLTASTGGRRLSVPGSLPEDSVPAVACDTETAVVVSPLSLPSLAVYAGGCAALSPKAGDSTTRRSISSVSTEAFSRNSITSCAATSLWTDSGCLTPFGTVSPGALSRPLGHPPSTGSSDQSAKSLSTCRSCPASVFASYVNETGCFDAGYGLQEAEEEASEADSDELGIQDGSQAGTIATAGRVRASSLSLDPCTDPTRSALLFVPPYLREKASQKERLAPCSPSFSVHAGAARRRLRDSPSLLVWAPLASTDAGERERKAETRERGAPPASIPSKAAEDPKATKPPTGCPSSPAREEALSLRVTESRGEVRTGDTWRVALPQKTQGGKRSSGVTNEDMRTTSSDPSASREISQIEEKALSAVVPPLVERAGVEASGGCPPAQTQHGSLQQDADRVSNLNAVIETRQGNNHGLWASFQLIRKVKTMEKASLVLP</sequence>
<protein>
    <submittedName>
        <fullName evidence="2">Uncharacterized protein</fullName>
    </submittedName>
</protein>
<dbReference type="OrthoDB" id="331381at2759"/>
<keyword evidence="4" id="KW-1185">Reference proteome</keyword>
<dbReference type="VEuPathDB" id="ToxoDB:NCLIV_026930"/>
<organism evidence="2 4">
    <name type="scientific">Neospora caninum (strain Liverpool)</name>
    <dbReference type="NCBI Taxonomy" id="572307"/>
    <lineage>
        <taxon>Eukaryota</taxon>
        <taxon>Sar</taxon>
        <taxon>Alveolata</taxon>
        <taxon>Apicomplexa</taxon>
        <taxon>Conoidasida</taxon>
        <taxon>Coccidia</taxon>
        <taxon>Eucoccidiorida</taxon>
        <taxon>Eimeriorina</taxon>
        <taxon>Sarcocystidae</taxon>
        <taxon>Neospora</taxon>
    </lineage>
</organism>
<gene>
    <name evidence="3" type="ORF">BN1204_026930</name>
    <name evidence="2" type="ORF">NCLIV_026930</name>
</gene>
<feature type="compositionally biased region" description="Basic and acidic residues" evidence="1">
    <location>
        <begin position="375"/>
        <end position="388"/>
    </location>
</feature>
<feature type="compositionally biased region" description="Polar residues" evidence="1">
    <location>
        <begin position="444"/>
        <end position="472"/>
    </location>
</feature>
<evidence type="ECO:0000256" key="1">
    <source>
        <dbReference type="SAM" id="MobiDB-lite"/>
    </source>
</evidence>
<dbReference type="RefSeq" id="XP_003882937.1">
    <property type="nucleotide sequence ID" value="XM_003882888.1"/>
</dbReference>
<dbReference type="AlphaFoldDB" id="F0VGR1"/>
<accession>F0VGR1</accession>
<reference evidence="2" key="2">
    <citation type="submission" date="2011-03" db="EMBL/GenBank/DDBJ databases">
        <title>Comparative genomics and transcriptomics of Neospora caninum and Toxoplasma gondii.</title>
        <authorList>
            <person name="Reid A.J."/>
            <person name="Sohal A."/>
            <person name="Harris D."/>
            <person name="Quail M."/>
            <person name="Sanders M."/>
            <person name="Berriman M."/>
            <person name="Wastling J.M."/>
            <person name="Pain A."/>
        </authorList>
    </citation>
    <scope>NUCLEOTIDE SEQUENCE</scope>
    <source>
        <strain evidence="2">Liverpool</strain>
    </source>
</reference>
<proteinExistence type="predicted"/>
<feature type="compositionally biased region" description="Basic and acidic residues" evidence="1">
    <location>
        <begin position="1"/>
        <end position="11"/>
    </location>
</feature>
<reference evidence="2" key="1">
    <citation type="submission" date="2011-02" db="EMBL/GenBank/DDBJ databases">
        <authorList>
            <person name="Aslett M."/>
        </authorList>
    </citation>
    <scope>NUCLEOTIDE SEQUENCE</scope>
    <source>
        <strain evidence="2">Liverpool</strain>
    </source>
</reference>
<dbReference type="EMBL" id="LN714482">
    <property type="protein sequence ID" value="CEL66887.1"/>
    <property type="molecule type" value="Genomic_DNA"/>
</dbReference>
<evidence type="ECO:0000313" key="3">
    <source>
        <dbReference type="EMBL" id="CEL66887.1"/>
    </source>
</evidence>
<feature type="compositionally biased region" description="Polar residues" evidence="1">
    <location>
        <begin position="14"/>
        <end position="30"/>
    </location>
</feature>
<evidence type="ECO:0000313" key="4">
    <source>
        <dbReference type="Proteomes" id="UP000007494"/>
    </source>
</evidence>
<dbReference type="InParanoid" id="F0VGR1"/>
<feature type="region of interest" description="Disordered" evidence="1">
    <location>
        <begin position="1"/>
        <end position="70"/>
    </location>
</feature>
<name>F0VGR1_NEOCL</name>
<dbReference type="Proteomes" id="UP000007494">
    <property type="component" value="Chromosome VIIb"/>
</dbReference>
<reference evidence="4" key="3">
    <citation type="journal article" date="2012" name="PLoS Pathog.">
        <title>Comparative genomics of the apicomplexan parasites Toxoplasma gondii and Neospora caninum: Coccidia differing in host range and transmission strategy.</title>
        <authorList>
            <person name="Reid A.J."/>
            <person name="Vermont S.J."/>
            <person name="Cotton J.A."/>
            <person name="Harris D."/>
            <person name="Hill-Cawthorne G.A."/>
            <person name="Konen-Waisman S."/>
            <person name="Latham S.M."/>
            <person name="Mourier T."/>
            <person name="Norton R."/>
            <person name="Quail M.A."/>
            <person name="Sanders M."/>
            <person name="Shanmugam D."/>
            <person name="Sohal A."/>
            <person name="Wasmuth J.D."/>
            <person name="Brunk B."/>
            <person name="Grigg M.E."/>
            <person name="Howard J.C."/>
            <person name="Parkinson J."/>
            <person name="Roos D.S."/>
            <person name="Trees A.J."/>
            <person name="Berriman M."/>
            <person name="Pain A."/>
            <person name="Wastling J.M."/>
        </authorList>
    </citation>
    <scope>NUCLEOTIDE SEQUENCE [LARGE SCALE GENOMIC DNA]</scope>
    <source>
        <strain evidence="4">Liverpool</strain>
    </source>
</reference>